<evidence type="ECO:0000256" key="2">
    <source>
        <dbReference type="ARBA" id="ARBA00022598"/>
    </source>
</evidence>
<evidence type="ECO:0000256" key="4">
    <source>
        <dbReference type="ARBA" id="ARBA00022840"/>
    </source>
</evidence>
<dbReference type="Pfam" id="PF03950">
    <property type="entry name" value="tRNA-synt_1c_C"/>
    <property type="match status" value="1"/>
</dbReference>
<evidence type="ECO:0000256" key="8">
    <source>
        <dbReference type="RuleBase" id="RU363037"/>
    </source>
</evidence>
<keyword evidence="6 8" id="KW-0030">Aminoacyl-tRNA synthetase</keyword>
<feature type="domain" description="tRNA synthetases class I (E and Q) anti-codon binding" evidence="11">
    <location>
        <begin position="459"/>
        <end position="529"/>
    </location>
</feature>
<dbReference type="EC" id="6.1.1.18" evidence="7"/>
<dbReference type="PRINTS" id="PR00987">
    <property type="entry name" value="TRNASYNTHGLU"/>
</dbReference>
<dbReference type="SUPFAM" id="SSF52374">
    <property type="entry name" value="Nucleotidylyl transferase"/>
    <property type="match status" value="1"/>
</dbReference>
<name>A0A9D1W1N9_9FIRM</name>
<dbReference type="EMBL" id="DXEW01000015">
    <property type="protein sequence ID" value="HIX50207.1"/>
    <property type="molecule type" value="Genomic_DNA"/>
</dbReference>
<dbReference type="InterPro" id="IPR020056">
    <property type="entry name" value="Rbsml_bL25/Gln-tRNA_synth_N"/>
</dbReference>
<keyword evidence="2 8" id="KW-0436">Ligase</keyword>
<dbReference type="InterPro" id="IPR020059">
    <property type="entry name" value="Glu/Gln-tRNA-synth_Ib_codon-bd"/>
</dbReference>
<evidence type="ECO:0000256" key="3">
    <source>
        <dbReference type="ARBA" id="ARBA00022741"/>
    </source>
</evidence>
<feature type="domain" description="Glutamyl/glutaminyl-tRNA synthetase class Ib catalytic" evidence="9">
    <location>
        <begin position="32"/>
        <end position="339"/>
    </location>
</feature>
<sequence>MPETSFSLPEATNFIEQIINEDIAAGKLRPEQVQTRFPPEPNGYLHIGHAKSMFVNFGTALKYGGKCNLFFDDTNPSKEKTEFVDAIRADIHWLGYEWARECYASDFFDTIYEYAVRLIKEGKAFVCDLSAEEIKATRGTLTEPGTESPYRDRSVEENLRLFEEMKAGKYKDGEKCLRAKIDMASPNVNMRDPVIYRILHATHHRTGDKWCIYPMYDYAHPICDYLQGVTHSLCTLEFEDHRPLYDWVGISLGFDPKPRQIEFARLNITNTVMSKRYLKKLVEEGQVHGWDDPRMPTLSGLRNRGIPAAAVRDFCSRIGIAKAQSECEYSYFEACVREYCNANAERAMAVLSPLALTITDYEGTEQLEFDINQAQEGAGKRAISFGKHLFIESSDFSLDPPPKYFRLKPGGYVRLKNAYIVRCDDVRKDEAGNVVEVLCSYVPESHSGSDTSGIKVKGVIHWVNADTCVDAEVRRYESLLRDAEYAGQDFSERMNEESEKIVPCAKVEPYLAEAAEGTPFQLMRTGYYKKCTEGGKLVLSEIVSLKDNFNKPRG</sequence>
<evidence type="ECO:0000256" key="7">
    <source>
        <dbReference type="NCBIfam" id="TIGR00440"/>
    </source>
</evidence>
<comment type="caution">
    <text evidence="12">The sequence shown here is derived from an EMBL/GenBank/DDBJ whole genome shotgun (WGS) entry which is preliminary data.</text>
</comment>
<dbReference type="InterPro" id="IPR020058">
    <property type="entry name" value="Glu/Gln-tRNA-synth_Ib_cat-dom"/>
</dbReference>
<dbReference type="Pfam" id="PF00749">
    <property type="entry name" value="tRNA-synt_1c"/>
    <property type="match status" value="1"/>
</dbReference>
<accession>A0A9D1W1N9</accession>
<dbReference type="Gene3D" id="1.10.1160.10">
    <property type="entry name" value="Glutamyl-trna Synthetase, Domain 2"/>
    <property type="match status" value="1"/>
</dbReference>
<evidence type="ECO:0000259" key="10">
    <source>
        <dbReference type="Pfam" id="PF03950"/>
    </source>
</evidence>
<dbReference type="NCBIfam" id="NF011291">
    <property type="entry name" value="PRK14703.1"/>
    <property type="match status" value="1"/>
</dbReference>
<dbReference type="PANTHER" id="PTHR43097">
    <property type="entry name" value="GLUTAMINE-TRNA LIGASE"/>
    <property type="match status" value="1"/>
</dbReference>
<dbReference type="FunFam" id="3.40.50.620:FF:000037">
    <property type="entry name" value="Glutamine--tRNA ligase cytoplasmic"/>
    <property type="match status" value="1"/>
</dbReference>
<reference evidence="12" key="1">
    <citation type="journal article" date="2021" name="PeerJ">
        <title>Extensive microbial diversity within the chicken gut microbiome revealed by metagenomics and culture.</title>
        <authorList>
            <person name="Gilroy R."/>
            <person name="Ravi A."/>
            <person name="Getino M."/>
            <person name="Pursley I."/>
            <person name="Horton D.L."/>
            <person name="Alikhan N.F."/>
            <person name="Baker D."/>
            <person name="Gharbi K."/>
            <person name="Hall N."/>
            <person name="Watson M."/>
            <person name="Adriaenssens E.M."/>
            <person name="Foster-Nyarko E."/>
            <person name="Jarju S."/>
            <person name="Secka A."/>
            <person name="Antonio M."/>
            <person name="Oren A."/>
            <person name="Chaudhuri R.R."/>
            <person name="La Ragione R."/>
            <person name="Hildebrand F."/>
            <person name="Pallen M.J."/>
        </authorList>
    </citation>
    <scope>NUCLEOTIDE SEQUENCE</scope>
    <source>
        <strain evidence="12">2189</strain>
    </source>
</reference>
<dbReference type="GO" id="GO:0005829">
    <property type="term" value="C:cytosol"/>
    <property type="evidence" value="ECO:0007669"/>
    <property type="project" value="TreeGrafter"/>
</dbReference>
<evidence type="ECO:0000313" key="13">
    <source>
        <dbReference type="Proteomes" id="UP000886847"/>
    </source>
</evidence>
<dbReference type="InterPro" id="IPR020061">
    <property type="entry name" value="Glu_tRNA_lig_a-bdl"/>
</dbReference>
<evidence type="ECO:0000259" key="11">
    <source>
        <dbReference type="Pfam" id="PF20974"/>
    </source>
</evidence>
<dbReference type="FunFam" id="1.10.1160.10:FF:000001">
    <property type="entry name" value="Glutamine--tRNA ligase"/>
    <property type="match status" value="1"/>
</dbReference>
<evidence type="ECO:0000256" key="5">
    <source>
        <dbReference type="ARBA" id="ARBA00022917"/>
    </source>
</evidence>
<keyword evidence="5 8" id="KW-0648">Protein biosynthesis</keyword>
<dbReference type="InterPro" id="IPR000924">
    <property type="entry name" value="Glu/Gln-tRNA-synth"/>
</dbReference>
<keyword evidence="4 8" id="KW-0067">ATP-binding</keyword>
<dbReference type="InterPro" id="IPR049437">
    <property type="entry name" value="tRNA-synt_1c_C2"/>
</dbReference>
<dbReference type="GO" id="GO:0006425">
    <property type="term" value="P:glutaminyl-tRNA aminoacylation"/>
    <property type="evidence" value="ECO:0007669"/>
    <property type="project" value="UniProtKB-UniRule"/>
</dbReference>
<evidence type="ECO:0000259" key="9">
    <source>
        <dbReference type="Pfam" id="PF00749"/>
    </source>
</evidence>
<dbReference type="Gene3D" id="3.90.800.10">
    <property type="entry name" value="Glutamyl-tRNA Synthetase, Domain 3"/>
    <property type="match status" value="1"/>
</dbReference>
<dbReference type="PANTHER" id="PTHR43097:SF5">
    <property type="entry name" value="GLUTAMATE--TRNA LIGASE"/>
    <property type="match status" value="1"/>
</dbReference>
<dbReference type="Gene3D" id="2.40.240.10">
    <property type="entry name" value="Ribosomal Protein L25, Chain P"/>
    <property type="match status" value="2"/>
</dbReference>
<organism evidence="12 13">
    <name type="scientific">Candidatus Borkfalkia faecavium</name>
    <dbReference type="NCBI Taxonomy" id="2838508"/>
    <lineage>
        <taxon>Bacteria</taxon>
        <taxon>Bacillati</taxon>
        <taxon>Bacillota</taxon>
        <taxon>Clostridia</taxon>
        <taxon>Christensenellales</taxon>
        <taxon>Christensenellaceae</taxon>
        <taxon>Candidatus Borkfalkia</taxon>
    </lineage>
</organism>
<dbReference type="InterPro" id="IPR014729">
    <property type="entry name" value="Rossmann-like_a/b/a_fold"/>
</dbReference>
<dbReference type="NCBIfam" id="TIGR00440">
    <property type="entry name" value="glnS"/>
    <property type="match status" value="1"/>
</dbReference>
<dbReference type="InterPro" id="IPR050132">
    <property type="entry name" value="Gln/Glu-tRNA_Ligase"/>
</dbReference>
<keyword evidence="3 8" id="KW-0547">Nucleotide-binding</keyword>
<dbReference type="AlphaFoldDB" id="A0A9D1W1N9"/>
<protein>
    <recommendedName>
        <fullName evidence="7">Glutamine--tRNA ligase</fullName>
        <ecNumber evidence="7">6.1.1.18</ecNumber>
    </recommendedName>
</protein>
<dbReference type="FunFam" id="3.90.800.10:FF:000001">
    <property type="entry name" value="Glutamine--tRNA ligase"/>
    <property type="match status" value="1"/>
</dbReference>
<dbReference type="GO" id="GO:0005524">
    <property type="term" value="F:ATP binding"/>
    <property type="evidence" value="ECO:0007669"/>
    <property type="project" value="UniProtKB-KW"/>
</dbReference>
<evidence type="ECO:0000313" key="12">
    <source>
        <dbReference type="EMBL" id="HIX50207.1"/>
    </source>
</evidence>
<dbReference type="InterPro" id="IPR004514">
    <property type="entry name" value="Gln-tRNA-synth"/>
</dbReference>
<evidence type="ECO:0000256" key="1">
    <source>
        <dbReference type="ARBA" id="ARBA00022490"/>
    </source>
</evidence>
<reference evidence="12" key="2">
    <citation type="submission" date="2021-04" db="EMBL/GenBank/DDBJ databases">
        <authorList>
            <person name="Gilroy R."/>
        </authorList>
    </citation>
    <scope>NUCLEOTIDE SEQUENCE</scope>
    <source>
        <strain evidence="12">2189</strain>
    </source>
</reference>
<evidence type="ECO:0000256" key="6">
    <source>
        <dbReference type="ARBA" id="ARBA00023146"/>
    </source>
</evidence>
<comment type="similarity">
    <text evidence="8">Belongs to the class-I aminoacyl-tRNA synthetase family.</text>
</comment>
<proteinExistence type="inferred from homology"/>
<keyword evidence="1" id="KW-0963">Cytoplasm</keyword>
<gene>
    <name evidence="12" type="ORF">H9851_02885</name>
</gene>
<feature type="domain" description="Glutamyl/glutaminyl-tRNA synthetase class Ib anti-codon binding" evidence="10">
    <location>
        <begin position="344"/>
        <end position="441"/>
    </location>
</feature>
<dbReference type="Proteomes" id="UP000886847">
    <property type="component" value="Unassembled WGS sequence"/>
</dbReference>
<dbReference type="SUPFAM" id="SSF50715">
    <property type="entry name" value="Ribosomal protein L25-like"/>
    <property type="match status" value="1"/>
</dbReference>
<dbReference type="GO" id="GO:0004819">
    <property type="term" value="F:glutamine-tRNA ligase activity"/>
    <property type="evidence" value="ECO:0007669"/>
    <property type="project" value="UniProtKB-UniRule"/>
</dbReference>
<dbReference type="Pfam" id="PF20974">
    <property type="entry name" value="tRNA-synt_1c_C2"/>
    <property type="match status" value="1"/>
</dbReference>
<dbReference type="Gene3D" id="3.40.50.620">
    <property type="entry name" value="HUPs"/>
    <property type="match status" value="1"/>
</dbReference>
<dbReference type="InterPro" id="IPR011035">
    <property type="entry name" value="Ribosomal_bL25/Gln-tRNA_synth"/>
</dbReference>